<feature type="transmembrane region" description="Helical" evidence="6">
    <location>
        <begin position="230"/>
        <end position="253"/>
    </location>
</feature>
<dbReference type="Proteomes" id="UP000515811">
    <property type="component" value="Chromosome"/>
</dbReference>
<comment type="subcellular location">
    <subcellularLocation>
        <location evidence="1">Cell membrane</location>
        <topology evidence="1">Multi-pass membrane protein</topology>
    </subcellularLocation>
</comment>
<accession>A0A7G9RP86</accession>
<feature type="transmembrane region" description="Helical" evidence="6">
    <location>
        <begin position="204"/>
        <end position="224"/>
    </location>
</feature>
<feature type="transmembrane region" description="Helical" evidence="6">
    <location>
        <begin position="116"/>
        <end position="138"/>
    </location>
</feature>
<dbReference type="EMBL" id="CP060714">
    <property type="protein sequence ID" value="QNN57411.1"/>
    <property type="molecule type" value="Genomic_DNA"/>
</dbReference>
<dbReference type="PANTHER" id="PTHR42920">
    <property type="entry name" value="OS03G0707200 PROTEIN-RELATED"/>
    <property type="match status" value="1"/>
</dbReference>
<evidence type="ECO:0000256" key="6">
    <source>
        <dbReference type="SAM" id="Phobius"/>
    </source>
</evidence>
<dbReference type="GO" id="GO:0005886">
    <property type="term" value="C:plasma membrane"/>
    <property type="evidence" value="ECO:0007669"/>
    <property type="project" value="UniProtKB-SubCell"/>
</dbReference>
<evidence type="ECO:0000256" key="4">
    <source>
        <dbReference type="ARBA" id="ARBA00022989"/>
    </source>
</evidence>
<dbReference type="InterPro" id="IPR051258">
    <property type="entry name" value="Diverse_Substrate_Transporter"/>
</dbReference>
<dbReference type="AlphaFoldDB" id="A0A7G9RP86"/>
<keyword evidence="9" id="KW-1185">Reference proteome</keyword>
<proteinExistence type="predicted"/>
<feature type="transmembrane region" description="Helical" evidence="6">
    <location>
        <begin position="290"/>
        <end position="307"/>
    </location>
</feature>
<reference evidence="8 9" key="1">
    <citation type="submission" date="2020-08" db="EMBL/GenBank/DDBJ databases">
        <title>Genome sequence of Diaphorobacter ruginosibacter DSM 27467T.</title>
        <authorList>
            <person name="Hyun D.-W."/>
            <person name="Bae J.-W."/>
        </authorList>
    </citation>
    <scope>NUCLEOTIDE SEQUENCE [LARGE SCALE GENOMIC DNA]</scope>
    <source>
        <strain evidence="8 9">DSM 27467</strain>
    </source>
</reference>
<feature type="transmembrane region" description="Helical" evidence="6">
    <location>
        <begin position="43"/>
        <end position="62"/>
    </location>
</feature>
<keyword evidence="2" id="KW-1003">Cell membrane</keyword>
<dbReference type="PANTHER" id="PTHR42920:SF5">
    <property type="entry name" value="EAMA DOMAIN-CONTAINING PROTEIN"/>
    <property type="match status" value="1"/>
</dbReference>
<gene>
    <name evidence="8" type="ORF">H9K76_00445</name>
</gene>
<feature type="transmembrane region" description="Helical" evidence="6">
    <location>
        <begin position="91"/>
        <end position="110"/>
    </location>
</feature>
<organism evidence="8 9">
    <name type="scientific">Diaphorobacter ruginosibacter</name>
    <dbReference type="NCBI Taxonomy" id="1715720"/>
    <lineage>
        <taxon>Bacteria</taxon>
        <taxon>Pseudomonadati</taxon>
        <taxon>Pseudomonadota</taxon>
        <taxon>Betaproteobacteria</taxon>
        <taxon>Burkholderiales</taxon>
        <taxon>Comamonadaceae</taxon>
        <taxon>Diaphorobacter</taxon>
    </lineage>
</organism>
<evidence type="ECO:0000256" key="5">
    <source>
        <dbReference type="ARBA" id="ARBA00023136"/>
    </source>
</evidence>
<feature type="transmembrane region" description="Helical" evidence="6">
    <location>
        <begin position="265"/>
        <end position="284"/>
    </location>
</feature>
<feature type="transmembrane region" description="Helical" evidence="6">
    <location>
        <begin position="12"/>
        <end position="31"/>
    </location>
</feature>
<keyword evidence="4 6" id="KW-1133">Transmembrane helix</keyword>
<evidence type="ECO:0000259" key="7">
    <source>
        <dbReference type="Pfam" id="PF00892"/>
    </source>
</evidence>
<sequence length="328" mass="33692">MTNRNHTPHHAISPALGITLVSIAAIFWGTTGTAQSLGGAGLSPYWLGAAQLAVSAVFYAALRWCVAHRRQRQAGQPLFPRPASLGMDMRHIALAAIGIGGYSICFYAGVKLTGVAVGTAVAIGSSPIWAGFMQAVFLRAPLSPLWWCGTAVSIAGGVAMALSKGASAAPLSVAGLVLCLLAGLSYAAYALINKRLVSRASPELVNFYVFSGAALFAVPVAFLLAGVPRFSAPSLLVAVYLGVVVSGIAHALFSSGLRGISGPTGVTLSLIEPVAAFVLAIWVVGEHQALQSWVGLALVMLGLLVVVRAELKASRAQSLPVRSGPAIS</sequence>
<feature type="transmembrane region" description="Helical" evidence="6">
    <location>
        <begin position="168"/>
        <end position="192"/>
    </location>
</feature>
<dbReference type="SUPFAM" id="SSF103481">
    <property type="entry name" value="Multidrug resistance efflux transporter EmrE"/>
    <property type="match status" value="2"/>
</dbReference>
<dbReference type="RefSeq" id="WP_187597665.1">
    <property type="nucleotide sequence ID" value="NZ_CP060714.1"/>
</dbReference>
<feature type="transmembrane region" description="Helical" evidence="6">
    <location>
        <begin position="145"/>
        <end position="162"/>
    </location>
</feature>
<keyword evidence="3 6" id="KW-0812">Transmembrane</keyword>
<evidence type="ECO:0000313" key="8">
    <source>
        <dbReference type="EMBL" id="QNN57411.1"/>
    </source>
</evidence>
<evidence type="ECO:0000256" key="1">
    <source>
        <dbReference type="ARBA" id="ARBA00004651"/>
    </source>
</evidence>
<feature type="domain" description="EamA" evidence="7">
    <location>
        <begin position="16"/>
        <end position="157"/>
    </location>
</feature>
<keyword evidence="5 6" id="KW-0472">Membrane</keyword>
<dbReference type="KEGG" id="drg:H9K76_00445"/>
<dbReference type="InterPro" id="IPR000620">
    <property type="entry name" value="EamA_dom"/>
</dbReference>
<evidence type="ECO:0000256" key="3">
    <source>
        <dbReference type="ARBA" id="ARBA00022692"/>
    </source>
</evidence>
<name>A0A7G9RP86_9BURK</name>
<dbReference type="Pfam" id="PF00892">
    <property type="entry name" value="EamA"/>
    <property type="match status" value="2"/>
</dbReference>
<evidence type="ECO:0000256" key="2">
    <source>
        <dbReference type="ARBA" id="ARBA00022475"/>
    </source>
</evidence>
<protein>
    <submittedName>
        <fullName evidence="8">EamA family transporter</fullName>
    </submittedName>
</protein>
<evidence type="ECO:0000313" key="9">
    <source>
        <dbReference type="Proteomes" id="UP000515811"/>
    </source>
</evidence>
<feature type="domain" description="EamA" evidence="7">
    <location>
        <begin position="175"/>
        <end position="307"/>
    </location>
</feature>
<dbReference type="InterPro" id="IPR037185">
    <property type="entry name" value="EmrE-like"/>
</dbReference>